<sequence length="455" mass="50836">MLMPMFEAWVVCRLQQLFALSVNVLEHLIYTLKCLTAVEDFIALDLLSVRDKAGRTALHIAASSGDSTMTSKIVDVLKKESRFEEAVNYRDITNKTPLQYAAKQRHTAIVEEFLIHQDCVETENYNSAAEFAAASGHLSTVRLFMFGSKESFGIQMLLAVSEAGNLEVVQYLLMEKHVSPSTRKGRINVINLLLKFKPNIHSRSKKEETPLRIAVAHPEAVEALLKADADPNSVDKERQTPLHCAVREKRSPLYYAIANNHLSTVEKFLQDGVALVNLSTVMSRAIESAAYTIFKYFMPLAQKKDFHLFKASLLHEAAVGGSMEILDVLLHSGVDANLRRNGYSALHLAAQYGCEDHVQKLIDFTAIVDARDDENRTPLHLAAQNNEKETVKILLRAGSEISAYDNDSVTPIYLASEFRAHRVLKTLLECNANMNIATLSQGWTPLPASIDRGRW</sequence>
<dbReference type="SMART" id="SM00248">
    <property type="entry name" value="ANK"/>
    <property type="match status" value="10"/>
</dbReference>
<organism evidence="4 5">
    <name type="scientific">Trichoderma aggressivum f. europaeum</name>
    <dbReference type="NCBI Taxonomy" id="173218"/>
    <lineage>
        <taxon>Eukaryota</taxon>
        <taxon>Fungi</taxon>
        <taxon>Dikarya</taxon>
        <taxon>Ascomycota</taxon>
        <taxon>Pezizomycotina</taxon>
        <taxon>Sordariomycetes</taxon>
        <taxon>Hypocreomycetidae</taxon>
        <taxon>Hypocreales</taxon>
        <taxon>Hypocreaceae</taxon>
        <taxon>Trichoderma</taxon>
    </lineage>
</organism>
<evidence type="ECO:0000256" key="1">
    <source>
        <dbReference type="ARBA" id="ARBA00022737"/>
    </source>
</evidence>
<feature type="repeat" description="ANK" evidence="3">
    <location>
        <begin position="309"/>
        <end position="341"/>
    </location>
</feature>
<dbReference type="AlphaFoldDB" id="A0AAE1IZJ7"/>
<accession>A0AAE1IZJ7</accession>
<dbReference type="Gene3D" id="1.25.40.20">
    <property type="entry name" value="Ankyrin repeat-containing domain"/>
    <property type="match status" value="3"/>
</dbReference>
<proteinExistence type="predicted"/>
<comment type="caution">
    <text evidence="4">The sequence shown here is derived from an EMBL/GenBank/DDBJ whole genome shotgun (WGS) entry which is preliminary data.</text>
</comment>
<dbReference type="PRINTS" id="PR01415">
    <property type="entry name" value="ANKYRIN"/>
</dbReference>
<dbReference type="GeneID" id="87914834"/>
<evidence type="ECO:0008006" key="6">
    <source>
        <dbReference type="Google" id="ProtNLM"/>
    </source>
</evidence>
<keyword evidence="2 3" id="KW-0040">ANK repeat</keyword>
<evidence type="ECO:0000256" key="2">
    <source>
        <dbReference type="ARBA" id="ARBA00023043"/>
    </source>
</evidence>
<reference evidence="4" key="1">
    <citation type="submission" date="2023-11" db="EMBL/GenBank/DDBJ databases">
        <title>The genome sequences of three competitors of mushroom-forming fungi.</title>
        <authorList>
            <person name="Beijen E."/>
            <person name="Ohm R.A."/>
        </authorList>
    </citation>
    <scope>NUCLEOTIDE SEQUENCE</scope>
    <source>
        <strain evidence="4">CBS 100526</strain>
    </source>
</reference>
<keyword evidence="1" id="KW-0677">Repeat</keyword>
<dbReference type="InterPro" id="IPR002110">
    <property type="entry name" value="Ankyrin_rpt"/>
</dbReference>
<dbReference type="GO" id="GO:0005737">
    <property type="term" value="C:cytoplasm"/>
    <property type="evidence" value="ECO:0007669"/>
    <property type="project" value="UniProtKB-SubCell"/>
</dbReference>
<dbReference type="PROSITE" id="PS50088">
    <property type="entry name" value="ANK_REPEAT"/>
    <property type="match status" value="3"/>
</dbReference>
<dbReference type="Proteomes" id="UP001273209">
    <property type="component" value="Unassembled WGS sequence"/>
</dbReference>
<evidence type="ECO:0000313" key="5">
    <source>
        <dbReference type="Proteomes" id="UP001273209"/>
    </source>
</evidence>
<dbReference type="InterPro" id="IPR036770">
    <property type="entry name" value="Ankyrin_rpt-contain_sf"/>
</dbReference>
<dbReference type="PANTHER" id="PTHR24173:SF74">
    <property type="entry name" value="ANKYRIN REPEAT DOMAIN-CONTAINING PROTEIN 16"/>
    <property type="match status" value="1"/>
</dbReference>
<dbReference type="SUPFAM" id="SSF48403">
    <property type="entry name" value="Ankyrin repeat"/>
    <property type="match status" value="1"/>
</dbReference>
<name>A0AAE1IZJ7_9HYPO</name>
<protein>
    <recommendedName>
        <fullName evidence="6">Ankyrin repeat protein</fullName>
    </recommendedName>
</protein>
<gene>
    <name evidence="4" type="ORF">Triagg1_10816</name>
</gene>
<dbReference type="PROSITE" id="PS50297">
    <property type="entry name" value="ANK_REP_REGION"/>
    <property type="match status" value="3"/>
</dbReference>
<dbReference type="EMBL" id="JAWRVG010000087">
    <property type="protein sequence ID" value="KAK4060266.1"/>
    <property type="molecule type" value="Genomic_DNA"/>
</dbReference>
<keyword evidence="5" id="KW-1185">Reference proteome</keyword>
<dbReference type="Pfam" id="PF12796">
    <property type="entry name" value="Ank_2"/>
    <property type="match status" value="3"/>
</dbReference>
<feature type="repeat" description="ANK" evidence="3">
    <location>
        <begin position="374"/>
        <end position="406"/>
    </location>
</feature>
<evidence type="ECO:0000313" key="4">
    <source>
        <dbReference type="EMBL" id="KAK4060266.1"/>
    </source>
</evidence>
<feature type="repeat" description="ANK" evidence="3">
    <location>
        <begin position="341"/>
        <end position="373"/>
    </location>
</feature>
<evidence type="ECO:0000256" key="3">
    <source>
        <dbReference type="PROSITE-ProRule" id="PRU00023"/>
    </source>
</evidence>
<dbReference type="RefSeq" id="XP_062750241.1">
    <property type="nucleotide sequence ID" value="XM_062894929.1"/>
</dbReference>
<dbReference type="PANTHER" id="PTHR24173">
    <property type="entry name" value="ANKYRIN REPEAT CONTAINING"/>
    <property type="match status" value="1"/>
</dbReference>